<dbReference type="PANTHER" id="PTHR43476:SF4">
    <property type="entry name" value="BLR0106 PROTEIN"/>
    <property type="match status" value="1"/>
</dbReference>
<organism evidence="4 5">
    <name type="scientific">Streptomyces malaysiensis subsp. samsunensis</name>
    <dbReference type="NCBI Taxonomy" id="459658"/>
    <lineage>
        <taxon>Bacteria</taxon>
        <taxon>Bacillati</taxon>
        <taxon>Actinomycetota</taxon>
        <taxon>Actinomycetes</taxon>
        <taxon>Kitasatosporales</taxon>
        <taxon>Streptomycetaceae</taxon>
        <taxon>Streptomyces</taxon>
        <taxon>Streptomyces violaceusniger group</taxon>
    </lineage>
</organism>
<dbReference type="PRINTS" id="PR00420">
    <property type="entry name" value="RNGMNOXGNASE"/>
</dbReference>
<dbReference type="Gene3D" id="3.50.50.60">
    <property type="entry name" value="FAD/NAD(P)-binding domain"/>
    <property type="match status" value="1"/>
</dbReference>
<keyword evidence="5" id="KW-1185">Reference proteome</keyword>
<gene>
    <name evidence="4" type="ORF">NQU54_23955</name>
</gene>
<dbReference type="PANTHER" id="PTHR43476">
    <property type="entry name" value="3-(3-HYDROXY-PHENYL)PROPIONATE/3-HYDROXYCINNAMIC ACID HYDROXYLASE"/>
    <property type="match status" value="1"/>
</dbReference>
<evidence type="ECO:0000259" key="3">
    <source>
        <dbReference type="Pfam" id="PF01494"/>
    </source>
</evidence>
<dbReference type="SUPFAM" id="SSF51905">
    <property type="entry name" value="FAD/NAD(P)-binding domain"/>
    <property type="match status" value="1"/>
</dbReference>
<reference evidence="4" key="1">
    <citation type="submission" date="2022-06" db="EMBL/GenBank/DDBJ databases">
        <title>WGS of actinobacteria.</title>
        <authorList>
            <person name="Thawai C."/>
        </authorList>
    </citation>
    <scope>NUCLEOTIDE SEQUENCE</scope>
    <source>
        <strain evidence="4">DSM 42010</strain>
    </source>
</reference>
<dbReference type="InterPro" id="IPR002938">
    <property type="entry name" value="FAD-bd"/>
</dbReference>
<feature type="domain" description="FAD-binding" evidence="3">
    <location>
        <begin position="124"/>
        <end position="323"/>
    </location>
</feature>
<dbReference type="GO" id="GO:0071949">
    <property type="term" value="F:FAD binding"/>
    <property type="evidence" value="ECO:0007669"/>
    <property type="project" value="InterPro"/>
</dbReference>
<evidence type="ECO:0000313" key="5">
    <source>
        <dbReference type="Proteomes" id="UP001142400"/>
    </source>
</evidence>
<keyword evidence="4" id="KW-0503">Monooxygenase</keyword>
<keyword evidence="2" id="KW-0520">NAD</keyword>
<evidence type="ECO:0000256" key="2">
    <source>
        <dbReference type="ARBA" id="ARBA00023027"/>
    </source>
</evidence>
<accession>A0A9X2RV93</accession>
<dbReference type="GO" id="GO:0004497">
    <property type="term" value="F:monooxygenase activity"/>
    <property type="evidence" value="ECO:0007669"/>
    <property type="project" value="UniProtKB-KW"/>
</dbReference>
<dbReference type="RefSeq" id="WP_257632899.1">
    <property type="nucleotide sequence ID" value="NZ_JANIIC010000029.1"/>
</dbReference>
<evidence type="ECO:0000256" key="1">
    <source>
        <dbReference type="ARBA" id="ARBA00023002"/>
    </source>
</evidence>
<protein>
    <submittedName>
        <fullName evidence="4">FAD-dependent monooxygenase</fullName>
    </submittedName>
</protein>
<dbReference type="EMBL" id="JANIIC010000029">
    <property type="protein sequence ID" value="MCQ8832047.1"/>
    <property type="molecule type" value="Genomic_DNA"/>
</dbReference>
<evidence type="ECO:0000313" key="4">
    <source>
        <dbReference type="EMBL" id="MCQ8832047.1"/>
    </source>
</evidence>
<dbReference type="AlphaFoldDB" id="A0A9X2RV93"/>
<comment type="caution">
    <text evidence="4">The sequence shown here is derived from an EMBL/GenBank/DDBJ whole genome shotgun (WGS) entry which is preliminary data.</text>
</comment>
<dbReference type="Pfam" id="PF01494">
    <property type="entry name" value="FAD_binding_3"/>
    <property type="match status" value="1"/>
</dbReference>
<dbReference type="Gene3D" id="3.30.9.20">
    <property type="match status" value="1"/>
</dbReference>
<dbReference type="InterPro" id="IPR036188">
    <property type="entry name" value="FAD/NAD-bd_sf"/>
</dbReference>
<name>A0A9X2RV93_STRMQ</name>
<dbReference type="Proteomes" id="UP001142400">
    <property type="component" value="Unassembled WGS sequence"/>
</dbReference>
<dbReference type="InterPro" id="IPR050631">
    <property type="entry name" value="PheA/TfdB_FAD_monoxygenase"/>
</dbReference>
<sequence length="511" mass="54769">MDARRIAVIGGGPGGLYAARLIKLACPSWEVTVYERNVDGRTFGFGVGLTPSTLRSLDEADPDSAADIRRAGHAGHGMEMRVGAGVRLPGGGNVAIGRAVLLDILRIHAVRAGVRMVTAHVDLPDLEADLIVAADGVRSGVREKLAPEFRAQVELDDALYLWAATDFALDHATFVPAHTPHGVFVVHAYPYGPDRSTFLVETDEATWRRAALDVADAHTEEGSSDERSLEYLADVFSDVLLGHRLLGNRTRWQRFATVRCGRWCHDNVALLGDAAHTAHYSIGSGTKLALEDAIALAQALVGEASIAAALERYEAIRRPWVERFQAIAARSHVWWKNFPRRLDLTPARLMTSYMTRAGNVTVDRFAEWHPDVVADAATAFGGEELSAETAADPAQLANAVLGSSIPGIGRRVVDCEDLTAFAVPLAESVTDPWGPEGAHVVARARGMLEAGARMLWLTGDGGRPAALSRCDLAERLRLDTGAVVGVDLPASLAADAVGALLGARADLVRFR</sequence>
<proteinExistence type="predicted"/>
<keyword evidence="1" id="KW-0560">Oxidoreductase</keyword>